<keyword evidence="8" id="KW-1278">Translocase</keyword>
<dbReference type="InterPro" id="IPR059000">
    <property type="entry name" value="ATPase_P-type_domA"/>
</dbReference>
<dbReference type="FunFam" id="3.40.50.1000:FF:000028">
    <property type="entry name" value="Calcium-transporting P-type ATPase, putative"/>
    <property type="match status" value="1"/>
</dbReference>
<comment type="catalytic activity">
    <reaction evidence="11">
        <text>ATP + H2O = ADP + phosphate + H(+)</text>
        <dbReference type="Rhea" id="RHEA:13065"/>
        <dbReference type="ChEBI" id="CHEBI:15377"/>
        <dbReference type="ChEBI" id="CHEBI:15378"/>
        <dbReference type="ChEBI" id="CHEBI:30616"/>
        <dbReference type="ChEBI" id="CHEBI:43474"/>
        <dbReference type="ChEBI" id="CHEBI:456216"/>
    </reaction>
</comment>
<dbReference type="GO" id="GO:0005886">
    <property type="term" value="C:plasma membrane"/>
    <property type="evidence" value="ECO:0007669"/>
    <property type="project" value="UniProtKB-SubCell"/>
</dbReference>
<dbReference type="SUPFAM" id="SSF81665">
    <property type="entry name" value="Calcium ATPase, transmembrane domain M"/>
    <property type="match status" value="1"/>
</dbReference>
<dbReference type="GO" id="GO:0016887">
    <property type="term" value="F:ATP hydrolysis activity"/>
    <property type="evidence" value="ECO:0007669"/>
    <property type="project" value="InterPro"/>
</dbReference>
<evidence type="ECO:0000256" key="4">
    <source>
        <dbReference type="ARBA" id="ARBA00022692"/>
    </source>
</evidence>
<dbReference type="Gene3D" id="1.20.1110.10">
    <property type="entry name" value="Calcium-transporting ATPase, transmembrane domain"/>
    <property type="match status" value="1"/>
</dbReference>
<dbReference type="Gene3D" id="2.70.150.10">
    <property type="entry name" value="Calcium-transporting ATPase, cytoplasmic transduction domain A"/>
    <property type="match status" value="1"/>
</dbReference>
<feature type="transmembrane region" description="Helical" evidence="13">
    <location>
        <begin position="880"/>
        <end position="897"/>
    </location>
</feature>
<protein>
    <submittedName>
        <fullName evidence="15">HAD family hydrolase</fullName>
    </submittedName>
</protein>
<feature type="transmembrane region" description="Helical" evidence="13">
    <location>
        <begin position="708"/>
        <end position="732"/>
    </location>
</feature>
<evidence type="ECO:0000259" key="14">
    <source>
        <dbReference type="SMART" id="SM00831"/>
    </source>
</evidence>
<evidence type="ECO:0000256" key="10">
    <source>
        <dbReference type="ARBA" id="ARBA00023136"/>
    </source>
</evidence>
<proteinExistence type="inferred from homology"/>
<feature type="transmembrane region" description="Helical" evidence="13">
    <location>
        <begin position="780"/>
        <end position="801"/>
    </location>
</feature>
<gene>
    <name evidence="15" type="ORF">EBM89_17760</name>
</gene>
<dbReference type="PROSITE" id="PS00154">
    <property type="entry name" value="ATPASE_E1_E2"/>
    <property type="match status" value="1"/>
</dbReference>
<dbReference type="SUPFAM" id="SSF81660">
    <property type="entry name" value="Metal cation-transporting ATPase, ATP-binding domain N"/>
    <property type="match status" value="1"/>
</dbReference>
<sequence>MTTSALTDVPPRPDGPADAAPRPYAEPPEAVLAALRSDAAGLPVVEAERRLAEHGPNRLPAPPRPGWLRRLLSHFDDILIYILLASAVLKAILGDWVDFSVILAVAVINAAIGFLQEGQAERALDGIRTMLSLDAQARRDGEWQVVDAETLVPGDVVRVRSGDRVPADLRLIEATNLQVEEAALTGESVAAVKDVTAVGADAGVGDRTSMLYSSTIVAAGTGVGVVVATGGGTEIGRIQSLIAEVDHLDTPLSRQLAKFGKTLSLGILGMAAVMLVIGRLIHSWDLPDLVSAAIGFAVAAVPEGLPALVTVTLALGVQQMARRNAITRKLTAVEALGSVTTICSDKTGTLTKNEMTVRTVVTTAATYAVGGLGYAPEGRVTLDGEHATLDAHPDLRALVHAAASCNDTRVVQDGAQWRVVGQPTEGAIATLALKTGIDLGGVERLAVLPFESATKYMATLDQVRGAGTRVRVVGAPDQMLDRCTHQRAADGTLEPLDRARWEAVIEELGGQGLRTLAAAERPVEDGTRTLAPEDVEHDLTFLGMFGIVDPPRPEAVRAIADCHRAGIRVKMITGDHVGTATAIARELGIVAEDGDVHALTGAELEAMTQEQLRTRVRDVDVFARTSPEHKIRIVRALQSHGEVVAMTGDGVNDAPALTRADVGIAMGIKGTEATKEAADIVLADDNFTTIERAVEEGRRIYDNIAKSVVFLLPTNGAQALVILVAVAFGFTLPLSPVQILWVNLVTAVTLSLALAYEPAEDGVMSRPPRRTGGSVISRRSLRHVVVVSLLIGGATLAVFFIERERTSYAVAQTTAVAMLALGQLAYLFNCRFLGQSSLTWRVLRGNRVVWIATGALLALQALFTYVPFMNRWFDSAPISLREWSLTLGFAILVFLLVEGMKALERALTGQRGAARARTAHETDADAVALDEAAARLPELVAAAAVGRTVTLTQDGRAVAQLVPPRETARRTTGRPVGTTTRAADTTAIQLEPPVLLGAAAAPGDGPDGSAAVEPSGAPEVTRRSTLPAAPPAPSPEPAAAAPADPGEDHPTVVLDRVLDGPAPEAPSAPTRRTLRTGTTPTEPVDRLTGPDAPEGESER</sequence>
<feature type="transmembrane region" description="Helical" evidence="13">
    <location>
        <begin position="262"/>
        <end position="281"/>
    </location>
</feature>
<evidence type="ECO:0000256" key="13">
    <source>
        <dbReference type="SAM" id="Phobius"/>
    </source>
</evidence>
<keyword evidence="5" id="KW-0547">Nucleotide-binding</keyword>
<feature type="region of interest" description="Disordered" evidence="12">
    <location>
        <begin position="962"/>
        <end position="1099"/>
    </location>
</feature>
<keyword evidence="7" id="KW-0460">Magnesium</keyword>
<dbReference type="Pfam" id="PF00122">
    <property type="entry name" value="E1-E2_ATPase"/>
    <property type="match status" value="1"/>
</dbReference>
<feature type="domain" description="Cation-transporting P-type ATPase N-terminal" evidence="14">
    <location>
        <begin position="22"/>
        <end position="95"/>
    </location>
</feature>
<dbReference type="SFLD" id="SFLDF00027">
    <property type="entry name" value="p-type_atpase"/>
    <property type="match status" value="1"/>
</dbReference>
<evidence type="ECO:0000256" key="12">
    <source>
        <dbReference type="SAM" id="MobiDB-lite"/>
    </source>
</evidence>
<dbReference type="Pfam" id="PF00690">
    <property type="entry name" value="Cation_ATPase_N"/>
    <property type="match status" value="1"/>
</dbReference>
<dbReference type="PRINTS" id="PR00119">
    <property type="entry name" value="CATATPASE"/>
</dbReference>
<dbReference type="PRINTS" id="PR00120">
    <property type="entry name" value="HATPASE"/>
</dbReference>
<comment type="similarity">
    <text evidence="2">Belongs to the cation transport ATPase (P-type) (TC 3.A.3) family. Type IIA subfamily.</text>
</comment>
<keyword evidence="3" id="KW-0597">Phosphoprotein</keyword>
<evidence type="ECO:0000256" key="6">
    <source>
        <dbReference type="ARBA" id="ARBA00022840"/>
    </source>
</evidence>
<dbReference type="OrthoDB" id="9814270at2"/>
<accession>A0A3M2IZY0</accession>
<evidence type="ECO:0000256" key="5">
    <source>
        <dbReference type="ARBA" id="ARBA00022741"/>
    </source>
</evidence>
<evidence type="ECO:0000256" key="9">
    <source>
        <dbReference type="ARBA" id="ARBA00022989"/>
    </source>
</evidence>
<dbReference type="Proteomes" id="UP000269289">
    <property type="component" value="Unassembled WGS sequence"/>
</dbReference>
<feature type="transmembrane region" description="Helical" evidence="13">
    <location>
        <begin position="738"/>
        <end position="759"/>
    </location>
</feature>
<dbReference type="GO" id="GO:0005524">
    <property type="term" value="F:ATP binding"/>
    <property type="evidence" value="ECO:0007669"/>
    <property type="project" value="UniProtKB-KW"/>
</dbReference>
<comment type="caution">
    <text evidence="15">The sequence shown here is derived from an EMBL/GenBank/DDBJ whole genome shotgun (WGS) entry which is preliminary data.</text>
</comment>
<keyword evidence="16" id="KW-1185">Reference proteome</keyword>
<dbReference type="PANTHER" id="PTHR42861">
    <property type="entry name" value="CALCIUM-TRANSPORTING ATPASE"/>
    <property type="match status" value="1"/>
</dbReference>
<feature type="compositionally biased region" description="Low complexity" evidence="12">
    <location>
        <begin position="973"/>
        <end position="983"/>
    </location>
</feature>
<evidence type="ECO:0000313" key="16">
    <source>
        <dbReference type="Proteomes" id="UP000269289"/>
    </source>
</evidence>
<dbReference type="EMBL" id="RFFI01000133">
    <property type="protein sequence ID" value="RMI04753.1"/>
    <property type="molecule type" value="Genomic_DNA"/>
</dbReference>
<dbReference type="Pfam" id="PF00689">
    <property type="entry name" value="Cation_ATPase_C"/>
    <property type="match status" value="1"/>
</dbReference>
<dbReference type="AlphaFoldDB" id="A0A3M2IZY0"/>
<dbReference type="InterPro" id="IPR001757">
    <property type="entry name" value="P_typ_ATPase"/>
</dbReference>
<evidence type="ECO:0000256" key="3">
    <source>
        <dbReference type="ARBA" id="ARBA00022553"/>
    </source>
</evidence>
<dbReference type="InterPro" id="IPR023214">
    <property type="entry name" value="HAD_sf"/>
</dbReference>
<dbReference type="InterPro" id="IPR018303">
    <property type="entry name" value="ATPase_P-typ_P_site"/>
</dbReference>
<feature type="compositionally biased region" description="Low complexity" evidence="12">
    <location>
        <begin position="992"/>
        <end position="1012"/>
    </location>
</feature>
<evidence type="ECO:0000256" key="8">
    <source>
        <dbReference type="ARBA" id="ARBA00022967"/>
    </source>
</evidence>
<dbReference type="InterPro" id="IPR008250">
    <property type="entry name" value="ATPase_P-typ_transduc_dom_A_sf"/>
</dbReference>
<dbReference type="SMART" id="SM00831">
    <property type="entry name" value="Cation_ATPase_N"/>
    <property type="match status" value="1"/>
</dbReference>
<keyword evidence="4 13" id="KW-0812">Transmembrane</keyword>
<keyword evidence="9 13" id="KW-1133">Transmembrane helix</keyword>
<feature type="transmembrane region" description="Helical" evidence="13">
    <location>
        <begin position="848"/>
        <end position="868"/>
    </location>
</feature>
<evidence type="ECO:0000256" key="11">
    <source>
        <dbReference type="ARBA" id="ARBA00049360"/>
    </source>
</evidence>
<dbReference type="InterPro" id="IPR006068">
    <property type="entry name" value="ATPase_P-typ_cation-transptr_C"/>
</dbReference>
<dbReference type="SFLD" id="SFLDS00003">
    <property type="entry name" value="Haloacid_Dehalogenase"/>
    <property type="match status" value="1"/>
</dbReference>
<keyword evidence="6" id="KW-0067">ATP-binding</keyword>
<dbReference type="InterPro" id="IPR004014">
    <property type="entry name" value="ATPase_P-typ_cation-transptr_N"/>
</dbReference>
<feature type="transmembrane region" description="Helical" evidence="13">
    <location>
        <begin position="807"/>
        <end position="828"/>
    </location>
</feature>
<evidence type="ECO:0000256" key="2">
    <source>
        <dbReference type="ARBA" id="ARBA00005675"/>
    </source>
</evidence>
<feature type="transmembrane region" description="Helical" evidence="13">
    <location>
        <begin position="293"/>
        <end position="317"/>
    </location>
</feature>
<dbReference type="SFLD" id="SFLDG00002">
    <property type="entry name" value="C1.7:_P-type_atpase_like"/>
    <property type="match status" value="1"/>
</dbReference>
<dbReference type="SUPFAM" id="SSF81653">
    <property type="entry name" value="Calcium ATPase, transduction domain A"/>
    <property type="match status" value="1"/>
</dbReference>
<feature type="compositionally biased region" description="Low complexity" evidence="12">
    <location>
        <begin position="1069"/>
        <end position="1082"/>
    </location>
</feature>
<dbReference type="InterPro" id="IPR044492">
    <property type="entry name" value="P_typ_ATPase_HD_dom"/>
</dbReference>
<evidence type="ECO:0000256" key="1">
    <source>
        <dbReference type="ARBA" id="ARBA00004651"/>
    </source>
</evidence>
<keyword evidence="10 13" id="KW-0472">Membrane</keyword>
<organism evidence="15 16">
    <name type="scientific">Cellulomonas triticagri</name>
    <dbReference type="NCBI Taxonomy" id="2483352"/>
    <lineage>
        <taxon>Bacteria</taxon>
        <taxon>Bacillati</taxon>
        <taxon>Actinomycetota</taxon>
        <taxon>Actinomycetes</taxon>
        <taxon>Micrococcales</taxon>
        <taxon>Cellulomonadaceae</taxon>
        <taxon>Cellulomonas</taxon>
    </lineage>
</organism>
<dbReference type="FunFam" id="2.70.150.10:FF:000160">
    <property type="entry name" value="Sarcoplasmic/endoplasmic reticulum calcium ATPase 1"/>
    <property type="match status" value="1"/>
</dbReference>
<dbReference type="Gene3D" id="3.40.50.1000">
    <property type="entry name" value="HAD superfamily/HAD-like"/>
    <property type="match status" value="1"/>
</dbReference>
<reference evidence="15 16" key="1">
    <citation type="submission" date="2018-10" db="EMBL/GenBank/DDBJ databases">
        <title>Isolation, diversity and antifungal activity of actinobacteria from wheat.</title>
        <authorList>
            <person name="Han C."/>
        </authorList>
    </citation>
    <scope>NUCLEOTIDE SEQUENCE [LARGE SCALE GENOMIC DNA]</scope>
    <source>
        <strain evidence="15 16">NEAU-YY56</strain>
    </source>
</reference>
<keyword evidence="15" id="KW-0378">Hydrolase</keyword>
<dbReference type="InterPro" id="IPR023298">
    <property type="entry name" value="ATPase_P-typ_TM_dom_sf"/>
</dbReference>
<dbReference type="SUPFAM" id="SSF56784">
    <property type="entry name" value="HAD-like"/>
    <property type="match status" value="1"/>
</dbReference>
<dbReference type="InterPro" id="IPR023299">
    <property type="entry name" value="ATPase_P-typ_cyto_dom_N"/>
</dbReference>
<name>A0A3M2IZY0_9CELL</name>
<dbReference type="Gene3D" id="3.40.1110.10">
    <property type="entry name" value="Calcium-transporting ATPase, cytoplasmic domain N"/>
    <property type="match status" value="1"/>
</dbReference>
<dbReference type="InterPro" id="IPR036412">
    <property type="entry name" value="HAD-like_sf"/>
</dbReference>
<evidence type="ECO:0000256" key="7">
    <source>
        <dbReference type="ARBA" id="ARBA00022842"/>
    </source>
</evidence>
<dbReference type="NCBIfam" id="TIGR01494">
    <property type="entry name" value="ATPase_P-type"/>
    <property type="match status" value="2"/>
</dbReference>
<feature type="transmembrane region" description="Helical" evidence="13">
    <location>
        <begin position="99"/>
        <end position="115"/>
    </location>
</feature>
<comment type="subcellular location">
    <subcellularLocation>
        <location evidence="1">Cell membrane</location>
        <topology evidence="1">Multi-pass membrane protein</topology>
    </subcellularLocation>
</comment>
<dbReference type="Pfam" id="PF13246">
    <property type="entry name" value="Cation_ATPase"/>
    <property type="match status" value="1"/>
</dbReference>
<evidence type="ECO:0000313" key="15">
    <source>
        <dbReference type="EMBL" id="RMI04753.1"/>
    </source>
</evidence>
<feature type="region of interest" description="Disordered" evidence="12">
    <location>
        <begin position="1"/>
        <end position="24"/>
    </location>
</feature>